<accession>K9WRC8</accession>
<sequence length="396" mass="44837">MKEVEVIRKTHQFLKSQGLAQKQVVRIYTDAHHTLLPYKELQPFQRFTLDMGDFVLYPDLVGQLDDGESIFAVEAKGDNDLLKGLAQAEMYQAGFHYSFLAADATILGSSILEFARRKNVGVISVSDSVKIPFFPDARMPLREPYHFISRQMESVIQVTGQQTFKLNLPTHYLVWAIALQPGVSYPLNALVSQLAVYHELIKKDWRGALMGAQKLGIVSLSDNSVRLTAIGTAVKAILAVSVTEWREIHEVVRTRGSQGIRLIDYQPQAAAILRILLFQDPMVRLVIEGLKTFSDSDYSAYFTELAVACDRLDHARAPIFFLKPESIESLTDERGYILWEKAKGTDYRSVMFHQYKSILIHAGILFKTKLGPSSTKKYEPKDKDNIWKLNPYICCS</sequence>
<dbReference type="RefSeq" id="WP_015211590.1">
    <property type="nucleotide sequence ID" value="NC_019762.1"/>
</dbReference>
<keyword evidence="2" id="KW-1185">Reference proteome</keyword>
<geneLocation type="plasmid" evidence="1 2">
    <name>pMIC7113.07</name>
</geneLocation>
<organism evidence="1 2">
    <name type="scientific">Allocoleopsis franciscana PCC 7113</name>
    <dbReference type="NCBI Taxonomy" id="1173027"/>
    <lineage>
        <taxon>Bacteria</taxon>
        <taxon>Bacillati</taxon>
        <taxon>Cyanobacteriota</taxon>
        <taxon>Cyanophyceae</taxon>
        <taxon>Coleofasciculales</taxon>
        <taxon>Coleofasciculaceae</taxon>
        <taxon>Allocoleopsis</taxon>
        <taxon>Allocoleopsis franciscana</taxon>
    </lineage>
</organism>
<dbReference type="EMBL" id="CP003637">
    <property type="protein sequence ID" value="AFZ22346.1"/>
    <property type="molecule type" value="Genomic_DNA"/>
</dbReference>
<keyword evidence="1" id="KW-0614">Plasmid</keyword>
<proteinExistence type="predicted"/>
<evidence type="ECO:0000313" key="1">
    <source>
        <dbReference type="EMBL" id="AFZ22346.1"/>
    </source>
</evidence>
<dbReference type="OrthoDB" id="581297at2"/>
<evidence type="ECO:0000313" key="2">
    <source>
        <dbReference type="Proteomes" id="UP000010471"/>
    </source>
</evidence>
<gene>
    <name evidence="1" type="ORF">Mic7113_6786</name>
</gene>
<name>K9WRC8_9CYAN</name>
<reference evidence="1 2" key="1">
    <citation type="submission" date="2012-06" db="EMBL/GenBank/DDBJ databases">
        <title>Finished plasmid 7 of genome of Microcoleus sp. PCC 7113.</title>
        <authorList>
            <consortium name="US DOE Joint Genome Institute"/>
            <person name="Gugger M."/>
            <person name="Coursin T."/>
            <person name="Rippka R."/>
            <person name="Tandeau De Marsac N."/>
            <person name="Huntemann M."/>
            <person name="Wei C.-L."/>
            <person name="Han J."/>
            <person name="Detter J.C."/>
            <person name="Han C."/>
            <person name="Tapia R."/>
            <person name="Chen A."/>
            <person name="Kyrpides N."/>
            <person name="Mavromatis K."/>
            <person name="Markowitz V."/>
            <person name="Szeto E."/>
            <person name="Ivanova N."/>
            <person name="Pagani I."/>
            <person name="Pati A."/>
            <person name="Goodwin L."/>
            <person name="Nordberg H.P."/>
            <person name="Cantor M.N."/>
            <person name="Hua S.X."/>
            <person name="Woyke T."/>
            <person name="Kerfeld C.A."/>
        </authorList>
    </citation>
    <scope>NUCLEOTIDE SEQUENCE [LARGE SCALE GENOMIC DNA]</scope>
    <source>
        <strain evidence="1 2">PCC 7113</strain>
        <plasmid evidence="1 2">pMIC7113.07</plasmid>
    </source>
</reference>
<protein>
    <submittedName>
        <fullName evidence="1">Uncharacterized protein</fullName>
    </submittedName>
</protein>
<dbReference type="AlphaFoldDB" id="K9WRC8"/>
<dbReference type="HOGENOM" id="CLU_696003_0_0_3"/>
<dbReference type="KEGG" id="mic:Mic7113_6786"/>
<dbReference type="Proteomes" id="UP000010471">
    <property type="component" value="Plasmid pMIC7113.07"/>
</dbReference>